<dbReference type="EMBL" id="VIWY01000008">
    <property type="protein sequence ID" value="TWG09391.1"/>
    <property type="molecule type" value="Genomic_DNA"/>
</dbReference>
<dbReference type="AlphaFoldDB" id="A0A561VCP8"/>
<dbReference type="InterPro" id="IPR036271">
    <property type="entry name" value="Tet_transcr_reg_TetR-rel_C_sf"/>
</dbReference>
<feature type="DNA-binding region" description="H-T-H motif" evidence="4">
    <location>
        <begin position="54"/>
        <end position="73"/>
    </location>
</feature>
<accession>A0A561VCP8</accession>
<evidence type="ECO:0000313" key="7">
    <source>
        <dbReference type="Proteomes" id="UP000320239"/>
    </source>
</evidence>
<gene>
    <name evidence="6" type="ORF">FHX34_108106</name>
</gene>
<comment type="caution">
    <text evidence="6">The sequence shown here is derived from an EMBL/GenBank/DDBJ whole genome shotgun (WGS) entry which is preliminary data.</text>
</comment>
<evidence type="ECO:0000256" key="4">
    <source>
        <dbReference type="PROSITE-ProRule" id="PRU00335"/>
    </source>
</evidence>
<feature type="domain" description="HTH tetR-type" evidence="5">
    <location>
        <begin position="31"/>
        <end position="91"/>
    </location>
</feature>
<dbReference type="SUPFAM" id="SSF46689">
    <property type="entry name" value="Homeodomain-like"/>
    <property type="match status" value="1"/>
</dbReference>
<dbReference type="Proteomes" id="UP000320239">
    <property type="component" value="Unassembled WGS sequence"/>
</dbReference>
<keyword evidence="1" id="KW-0805">Transcription regulation</keyword>
<reference evidence="6 7" key="1">
    <citation type="submission" date="2019-06" db="EMBL/GenBank/DDBJ databases">
        <title>Sequencing the genomes of 1000 actinobacteria strains.</title>
        <authorList>
            <person name="Klenk H.-P."/>
        </authorList>
    </citation>
    <scope>NUCLEOTIDE SEQUENCE [LARGE SCALE GENOMIC DNA]</scope>
    <source>
        <strain evidence="6 7">DSM 43866</strain>
    </source>
</reference>
<dbReference type="Gene3D" id="1.10.10.60">
    <property type="entry name" value="Homeodomain-like"/>
    <property type="match status" value="1"/>
</dbReference>
<name>A0A561VCP8_ACTTI</name>
<evidence type="ECO:0000256" key="1">
    <source>
        <dbReference type="ARBA" id="ARBA00023015"/>
    </source>
</evidence>
<dbReference type="Pfam" id="PF16859">
    <property type="entry name" value="TetR_C_11"/>
    <property type="match status" value="1"/>
</dbReference>
<dbReference type="PANTHER" id="PTHR30055:SF148">
    <property type="entry name" value="TETR-FAMILY TRANSCRIPTIONAL REGULATOR"/>
    <property type="match status" value="1"/>
</dbReference>
<dbReference type="InterPro" id="IPR011075">
    <property type="entry name" value="TetR_C"/>
</dbReference>
<keyword evidence="2 4" id="KW-0238">DNA-binding</keyword>
<dbReference type="Gene3D" id="1.10.357.10">
    <property type="entry name" value="Tetracycline Repressor, domain 2"/>
    <property type="match status" value="1"/>
</dbReference>
<dbReference type="SUPFAM" id="SSF48498">
    <property type="entry name" value="Tetracyclin repressor-like, C-terminal domain"/>
    <property type="match status" value="1"/>
</dbReference>
<dbReference type="PROSITE" id="PS50977">
    <property type="entry name" value="HTH_TETR_2"/>
    <property type="match status" value="1"/>
</dbReference>
<keyword evidence="7" id="KW-1185">Reference proteome</keyword>
<dbReference type="InterPro" id="IPR050109">
    <property type="entry name" value="HTH-type_TetR-like_transc_reg"/>
</dbReference>
<proteinExistence type="predicted"/>
<dbReference type="InterPro" id="IPR009057">
    <property type="entry name" value="Homeodomain-like_sf"/>
</dbReference>
<dbReference type="GO" id="GO:0000976">
    <property type="term" value="F:transcription cis-regulatory region binding"/>
    <property type="evidence" value="ECO:0007669"/>
    <property type="project" value="TreeGrafter"/>
</dbReference>
<keyword evidence="3" id="KW-0804">Transcription</keyword>
<dbReference type="Pfam" id="PF00440">
    <property type="entry name" value="TetR_N"/>
    <property type="match status" value="1"/>
</dbReference>
<evidence type="ECO:0000313" key="6">
    <source>
        <dbReference type="EMBL" id="TWG09391.1"/>
    </source>
</evidence>
<organism evidence="6 7">
    <name type="scientific">Actinoplanes teichomyceticus</name>
    <dbReference type="NCBI Taxonomy" id="1867"/>
    <lineage>
        <taxon>Bacteria</taxon>
        <taxon>Bacillati</taxon>
        <taxon>Actinomycetota</taxon>
        <taxon>Actinomycetes</taxon>
        <taxon>Micromonosporales</taxon>
        <taxon>Micromonosporaceae</taxon>
        <taxon>Actinoplanes</taxon>
    </lineage>
</organism>
<evidence type="ECO:0000256" key="2">
    <source>
        <dbReference type="ARBA" id="ARBA00023125"/>
    </source>
</evidence>
<evidence type="ECO:0000256" key="3">
    <source>
        <dbReference type="ARBA" id="ARBA00023163"/>
    </source>
</evidence>
<sequence length="215" mass="22664">MIGKCNWCSINDVESDAQPVPGTARPGGRTARTRERVLTAVAAILREHGYDAVTVDAVAERSGVHRTTVYRRWRDPGGLLADTLDAAREQPWEPPDTGTLLGDLTEINHQVVAALADPASITQALIAASFRSPAAARALRSFWADRYARAAVVVERAVARGEATARVDARTVVVAACAPVFHELALMRGPAVPGLAESSARIAAAAVAPGPSVED</sequence>
<evidence type="ECO:0000259" key="5">
    <source>
        <dbReference type="PROSITE" id="PS50977"/>
    </source>
</evidence>
<dbReference type="PANTHER" id="PTHR30055">
    <property type="entry name" value="HTH-TYPE TRANSCRIPTIONAL REGULATOR RUTR"/>
    <property type="match status" value="1"/>
</dbReference>
<dbReference type="GO" id="GO:0003700">
    <property type="term" value="F:DNA-binding transcription factor activity"/>
    <property type="evidence" value="ECO:0007669"/>
    <property type="project" value="TreeGrafter"/>
</dbReference>
<dbReference type="OrthoDB" id="9796019at2"/>
<dbReference type="InterPro" id="IPR001647">
    <property type="entry name" value="HTH_TetR"/>
</dbReference>
<protein>
    <submittedName>
        <fullName evidence="6">TetR family transcriptional regulator</fullName>
    </submittedName>
</protein>